<proteinExistence type="predicted"/>
<evidence type="ECO:0000313" key="2">
    <source>
        <dbReference type="Proteomes" id="UP000015106"/>
    </source>
</evidence>
<dbReference type="Gramene" id="TuG1812G0700004688.01.T01">
    <property type="protein sequence ID" value="TuG1812G0700004688.01.T01.cds328532"/>
    <property type="gene ID" value="TuG1812G0700004688.01"/>
</dbReference>
<sequence length="118" mass="12634">MASAILLSTVFLMLYTYVSSLFRASTRSLSLRSASANSSASRTIRSMSSWLCRRPSLVMVIFSDLPVPLSAALTCRMPFTSTSNVTSICGVPLGAGGIPERSNLPRSLLSLVMLRSPS</sequence>
<organism evidence="1 2">
    <name type="scientific">Triticum urartu</name>
    <name type="common">Red wild einkorn</name>
    <name type="synonym">Crithodium urartu</name>
    <dbReference type="NCBI Taxonomy" id="4572"/>
    <lineage>
        <taxon>Eukaryota</taxon>
        <taxon>Viridiplantae</taxon>
        <taxon>Streptophyta</taxon>
        <taxon>Embryophyta</taxon>
        <taxon>Tracheophyta</taxon>
        <taxon>Spermatophyta</taxon>
        <taxon>Magnoliopsida</taxon>
        <taxon>Liliopsida</taxon>
        <taxon>Poales</taxon>
        <taxon>Poaceae</taxon>
        <taxon>BOP clade</taxon>
        <taxon>Pooideae</taxon>
        <taxon>Triticodae</taxon>
        <taxon>Triticeae</taxon>
        <taxon>Triticinae</taxon>
        <taxon>Triticum</taxon>
    </lineage>
</organism>
<name>A0A8R7VB42_TRIUA</name>
<accession>A0A8R7VB42</accession>
<gene>
    <name evidence="1" type="primary">LOC125522583</name>
</gene>
<reference evidence="2" key="1">
    <citation type="journal article" date="2013" name="Nature">
        <title>Draft genome of the wheat A-genome progenitor Triticum urartu.</title>
        <authorList>
            <person name="Ling H.Q."/>
            <person name="Zhao S."/>
            <person name="Liu D."/>
            <person name="Wang J."/>
            <person name="Sun H."/>
            <person name="Zhang C."/>
            <person name="Fan H."/>
            <person name="Li D."/>
            <person name="Dong L."/>
            <person name="Tao Y."/>
            <person name="Gao C."/>
            <person name="Wu H."/>
            <person name="Li Y."/>
            <person name="Cui Y."/>
            <person name="Guo X."/>
            <person name="Zheng S."/>
            <person name="Wang B."/>
            <person name="Yu K."/>
            <person name="Liang Q."/>
            <person name="Yang W."/>
            <person name="Lou X."/>
            <person name="Chen J."/>
            <person name="Feng M."/>
            <person name="Jian J."/>
            <person name="Zhang X."/>
            <person name="Luo G."/>
            <person name="Jiang Y."/>
            <person name="Liu J."/>
            <person name="Wang Z."/>
            <person name="Sha Y."/>
            <person name="Zhang B."/>
            <person name="Wu H."/>
            <person name="Tang D."/>
            <person name="Shen Q."/>
            <person name="Xue P."/>
            <person name="Zou S."/>
            <person name="Wang X."/>
            <person name="Liu X."/>
            <person name="Wang F."/>
            <person name="Yang Y."/>
            <person name="An X."/>
            <person name="Dong Z."/>
            <person name="Zhang K."/>
            <person name="Zhang X."/>
            <person name="Luo M.C."/>
            <person name="Dvorak J."/>
            <person name="Tong Y."/>
            <person name="Wang J."/>
            <person name="Yang H."/>
            <person name="Li Z."/>
            <person name="Wang D."/>
            <person name="Zhang A."/>
            <person name="Wang J."/>
        </authorList>
    </citation>
    <scope>NUCLEOTIDE SEQUENCE</scope>
    <source>
        <strain evidence="2">cv. G1812</strain>
    </source>
</reference>
<keyword evidence="2" id="KW-1185">Reference proteome</keyword>
<reference evidence="1" key="3">
    <citation type="submission" date="2022-06" db="UniProtKB">
        <authorList>
            <consortium name="EnsemblPlants"/>
        </authorList>
    </citation>
    <scope>IDENTIFICATION</scope>
</reference>
<reference evidence="1" key="2">
    <citation type="submission" date="2018-03" db="EMBL/GenBank/DDBJ databases">
        <title>The Triticum urartu genome reveals the dynamic nature of wheat genome evolution.</title>
        <authorList>
            <person name="Ling H."/>
            <person name="Ma B."/>
            <person name="Shi X."/>
            <person name="Liu H."/>
            <person name="Dong L."/>
            <person name="Sun H."/>
            <person name="Cao Y."/>
            <person name="Gao Q."/>
            <person name="Zheng S."/>
            <person name="Li Y."/>
            <person name="Yu Y."/>
            <person name="Du H."/>
            <person name="Qi M."/>
            <person name="Li Y."/>
            <person name="Yu H."/>
            <person name="Cui Y."/>
            <person name="Wang N."/>
            <person name="Chen C."/>
            <person name="Wu H."/>
            <person name="Zhao Y."/>
            <person name="Zhang J."/>
            <person name="Li Y."/>
            <person name="Zhou W."/>
            <person name="Zhang B."/>
            <person name="Hu W."/>
            <person name="Eijk M."/>
            <person name="Tang J."/>
            <person name="Witsenboer H."/>
            <person name="Zhao S."/>
            <person name="Li Z."/>
            <person name="Zhang A."/>
            <person name="Wang D."/>
            <person name="Liang C."/>
        </authorList>
    </citation>
    <scope>NUCLEOTIDE SEQUENCE [LARGE SCALE GENOMIC DNA]</scope>
    <source>
        <strain evidence="1">cv. G1812</strain>
    </source>
</reference>
<dbReference type="AlphaFoldDB" id="A0A8R7VB42"/>
<evidence type="ECO:0000313" key="1">
    <source>
        <dbReference type="EnsemblPlants" id="TuG1812G0700004688.01.T01.cds328532"/>
    </source>
</evidence>
<dbReference type="EnsemblPlants" id="TuG1812G0700004688.01.T01">
    <property type="protein sequence ID" value="TuG1812G0700004688.01.T01.cds328532"/>
    <property type="gene ID" value="TuG1812G0700004688.01"/>
</dbReference>
<dbReference type="Proteomes" id="UP000015106">
    <property type="component" value="Chromosome 7"/>
</dbReference>
<protein>
    <submittedName>
        <fullName evidence="1">Uncharacterized protein</fullName>
    </submittedName>
</protein>